<name>A0A158QKI1_HAEPC</name>
<dbReference type="Proteomes" id="UP000268014">
    <property type="component" value="Unassembled WGS sequence"/>
</dbReference>
<dbReference type="InterPro" id="IPR019426">
    <property type="entry name" value="7TM_GPCR_serpentine_rcpt_Srv"/>
</dbReference>
<keyword evidence="1" id="KW-1133">Transmembrane helix</keyword>
<evidence type="ECO:0000313" key="3">
    <source>
        <dbReference type="Proteomes" id="UP000268014"/>
    </source>
</evidence>
<dbReference type="OrthoDB" id="5848887at2759"/>
<keyword evidence="1" id="KW-0472">Membrane</keyword>
<feature type="transmembrane region" description="Helical" evidence="1">
    <location>
        <begin position="87"/>
        <end position="110"/>
    </location>
</feature>
<keyword evidence="3" id="KW-1185">Reference proteome</keyword>
<reference evidence="2 3" key="2">
    <citation type="submission" date="2018-11" db="EMBL/GenBank/DDBJ databases">
        <authorList>
            <consortium name="Pathogen Informatics"/>
        </authorList>
    </citation>
    <scope>NUCLEOTIDE SEQUENCE [LARGE SCALE GENOMIC DNA]</scope>
    <source>
        <strain evidence="2 3">MHpl1</strain>
    </source>
</reference>
<sequence length="154" mass="17951">MWRDLFKKDLTEAEGTAEDAADRIKRKRQIRAADATMYGVDIREKKSALLEGSADTIGSEHHLRCGIRKYYQHHSEKHWSTMTSQVYMMRLFTPLWVGMLTFINPWMILLMNQEVRRMTLGKHMSEDSSSVHPAVASQQFTRTATKKPTLYEKE</sequence>
<organism evidence="4">
    <name type="scientific">Haemonchus placei</name>
    <name type="common">Barber's pole worm</name>
    <dbReference type="NCBI Taxonomy" id="6290"/>
    <lineage>
        <taxon>Eukaryota</taxon>
        <taxon>Metazoa</taxon>
        <taxon>Ecdysozoa</taxon>
        <taxon>Nematoda</taxon>
        <taxon>Chromadorea</taxon>
        <taxon>Rhabditida</taxon>
        <taxon>Rhabditina</taxon>
        <taxon>Rhabditomorpha</taxon>
        <taxon>Strongyloidea</taxon>
        <taxon>Trichostrongylidae</taxon>
        <taxon>Haemonchus</taxon>
    </lineage>
</organism>
<evidence type="ECO:0000313" key="4">
    <source>
        <dbReference type="WBParaSite" id="HPLM_0000462701-mRNA-1"/>
    </source>
</evidence>
<evidence type="ECO:0000256" key="1">
    <source>
        <dbReference type="SAM" id="Phobius"/>
    </source>
</evidence>
<accession>A0A158QKI1</accession>
<gene>
    <name evidence="2" type="ORF">HPLM_LOCUS4619</name>
</gene>
<dbReference type="EMBL" id="UZAF01016231">
    <property type="protein sequence ID" value="VDO23645.1"/>
    <property type="molecule type" value="Genomic_DNA"/>
</dbReference>
<reference evidence="4" key="1">
    <citation type="submission" date="2016-04" db="UniProtKB">
        <authorList>
            <consortium name="WormBaseParasite"/>
        </authorList>
    </citation>
    <scope>IDENTIFICATION</scope>
</reference>
<dbReference type="WBParaSite" id="HPLM_0000462701-mRNA-1">
    <property type="protein sequence ID" value="HPLM_0000462701-mRNA-1"/>
    <property type="gene ID" value="HPLM_0000462701"/>
</dbReference>
<evidence type="ECO:0000313" key="2">
    <source>
        <dbReference type="EMBL" id="VDO23645.1"/>
    </source>
</evidence>
<dbReference type="AlphaFoldDB" id="A0A158QKI1"/>
<protein>
    <submittedName>
        <fullName evidence="2 4">Uncharacterized protein</fullName>
    </submittedName>
</protein>
<proteinExistence type="predicted"/>
<keyword evidence="1" id="KW-0812">Transmembrane</keyword>
<dbReference type="Pfam" id="PF10323">
    <property type="entry name" value="7TM_GPCR_Srv"/>
    <property type="match status" value="1"/>
</dbReference>